<keyword evidence="1" id="KW-1133">Transmembrane helix</keyword>
<evidence type="ECO:0000313" key="3">
    <source>
        <dbReference type="Proteomes" id="UP001500399"/>
    </source>
</evidence>
<dbReference type="Proteomes" id="UP001500399">
    <property type="component" value="Unassembled WGS sequence"/>
</dbReference>
<proteinExistence type="predicted"/>
<comment type="caution">
    <text evidence="2">The sequence shown here is derived from an EMBL/GenBank/DDBJ whole genome shotgun (WGS) entry which is preliminary data.</text>
</comment>
<evidence type="ECO:0000313" key="2">
    <source>
        <dbReference type="EMBL" id="GAA0201563.1"/>
    </source>
</evidence>
<sequence length="131" mass="15069">MKKTHILFIICSIAIVGGVLLSIHENFENKSDNWNIFTKVFQSINFPPQEDIIHSEILDVVGKPFRIKLEYTSTKSFDEDLESYKDILYKHGFQSHSNERGHFSTSDGLCHFYLSESKTGTHKMILSNGAW</sequence>
<dbReference type="EMBL" id="BAAACR010000001">
    <property type="protein sequence ID" value="GAA0201563.1"/>
    <property type="molecule type" value="Genomic_DNA"/>
</dbReference>
<name>A0ABN0SVB2_9FIRM</name>
<evidence type="ECO:0008006" key="4">
    <source>
        <dbReference type="Google" id="ProtNLM"/>
    </source>
</evidence>
<keyword evidence="1" id="KW-0472">Membrane</keyword>
<gene>
    <name evidence="2" type="ORF">GCM10008919_01170</name>
</gene>
<reference evidence="2 3" key="1">
    <citation type="journal article" date="2019" name="Int. J. Syst. Evol. Microbiol.">
        <title>The Global Catalogue of Microorganisms (GCM) 10K type strain sequencing project: providing services to taxonomists for standard genome sequencing and annotation.</title>
        <authorList>
            <consortium name="The Broad Institute Genomics Platform"/>
            <consortium name="The Broad Institute Genome Sequencing Center for Infectious Disease"/>
            <person name="Wu L."/>
            <person name="Ma J."/>
        </authorList>
    </citation>
    <scope>NUCLEOTIDE SEQUENCE [LARGE SCALE GENOMIC DNA]</scope>
    <source>
        <strain evidence="2 3">JCM 8542</strain>
    </source>
</reference>
<dbReference type="RefSeq" id="WP_304988134.1">
    <property type="nucleotide sequence ID" value="NZ_BAAACR010000001.1"/>
</dbReference>
<keyword evidence="1" id="KW-0812">Transmembrane</keyword>
<feature type="transmembrane region" description="Helical" evidence="1">
    <location>
        <begin position="6"/>
        <end position="23"/>
    </location>
</feature>
<evidence type="ECO:0000256" key="1">
    <source>
        <dbReference type="SAM" id="Phobius"/>
    </source>
</evidence>
<organism evidence="2 3">
    <name type="scientific">Selenomonas dianae</name>
    <dbReference type="NCBI Taxonomy" id="135079"/>
    <lineage>
        <taxon>Bacteria</taxon>
        <taxon>Bacillati</taxon>
        <taxon>Bacillota</taxon>
        <taxon>Negativicutes</taxon>
        <taxon>Selenomonadales</taxon>
        <taxon>Selenomonadaceae</taxon>
        <taxon>Selenomonas</taxon>
    </lineage>
</organism>
<keyword evidence="3" id="KW-1185">Reference proteome</keyword>
<accession>A0ABN0SVB2</accession>
<protein>
    <recommendedName>
        <fullName evidence="4">Lipoprotein</fullName>
    </recommendedName>
</protein>